<dbReference type="FunFam" id="3.50.80.10:FF:000001">
    <property type="entry name" value="D-aminoacyl-tRNA deacylase"/>
    <property type="match status" value="1"/>
</dbReference>
<dbReference type="InterPro" id="IPR003732">
    <property type="entry name" value="Daa-tRNA_deacyls_DTD"/>
</dbReference>
<dbReference type="GO" id="GO:0000049">
    <property type="term" value="F:tRNA binding"/>
    <property type="evidence" value="ECO:0007669"/>
    <property type="project" value="UniProtKB-UniRule"/>
</dbReference>
<dbReference type="AlphaFoldDB" id="A0A7K1J2E6"/>
<proteinExistence type="inferred from homology"/>
<protein>
    <recommendedName>
        <fullName evidence="2">D-aminoacyl-tRNA deacylase</fullName>
        <shortName evidence="2">DTD</shortName>
        <ecNumber evidence="2">3.1.1.96</ecNumber>
    </recommendedName>
    <alternativeName>
        <fullName evidence="2">Gly-tRNA(Ala) deacylase</fullName>
        <ecNumber evidence="2">3.1.1.-</ecNumber>
    </alternativeName>
</protein>
<dbReference type="EMBL" id="WNLP01000001">
    <property type="protein sequence ID" value="MUH58803.1"/>
    <property type="molecule type" value="Genomic_DNA"/>
</dbReference>
<dbReference type="EC" id="3.1.1.-" evidence="2"/>
<comment type="caution">
    <text evidence="3">The sequence shown here is derived from an EMBL/GenBank/DDBJ whole genome shotgun (WGS) entry which is preliminary data.</text>
</comment>
<dbReference type="Proteomes" id="UP000487882">
    <property type="component" value="Unassembled WGS sequence"/>
</dbReference>
<dbReference type="Pfam" id="PF02580">
    <property type="entry name" value="Tyr_Deacylase"/>
    <property type="match status" value="1"/>
</dbReference>
<dbReference type="PANTHER" id="PTHR10472">
    <property type="entry name" value="D-TYROSYL-TRNA TYR DEACYLASE"/>
    <property type="match status" value="1"/>
</dbReference>
<name>A0A7K1J2E6_9BIFI</name>
<dbReference type="GO" id="GO:0106026">
    <property type="term" value="F:Gly-tRNA(Ala) deacylase activity"/>
    <property type="evidence" value="ECO:0007669"/>
    <property type="project" value="UniProtKB-UniRule"/>
</dbReference>
<keyword evidence="4" id="KW-1185">Reference proteome</keyword>
<dbReference type="CDD" id="cd00563">
    <property type="entry name" value="Dtyr_deacylase"/>
    <property type="match status" value="1"/>
</dbReference>
<comment type="function">
    <text evidence="2">An aminoacyl-tRNA editing enzyme that deacylates mischarged D-aminoacyl-tRNAs. Also deacylates mischarged glycyl-tRNA(Ala), protecting cells against glycine mischarging by AlaRS. Acts via tRNA-based rather than protein-based catalysis; rejects L-amino acids rather than detecting D-amino acids in the active site. By recycling D-aminoacyl-tRNA to D-amino acids and free tRNA molecules, this enzyme counteracts the toxicity associated with the formation of D-aminoacyl-tRNA entities in vivo and helps enforce protein L-homochirality.</text>
</comment>
<evidence type="ECO:0000256" key="1">
    <source>
        <dbReference type="ARBA" id="ARBA00009673"/>
    </source>
</evidence>
<keyword evidence="2" id="KW-0963">Cytoplasm</keyword>
<sequence>MYFVRVFLQLTFYIATMRIVLQKVSEASVNVVDEETGELDTTFAPQSIGIGYMLLVGVSDNDGKTQIDWLAHKIANLRVFEDEHGKMNLSIHDVGGAVLSISQFTLYGNVRKGNRPSFVGAGKPDHAQRVWEEFNEALRAQGLEVKTGRFGAHMNVSLTNDGPVTILFDTEELGI</sequence>
<dbReference type="Gene3D" id="3.50.80.10">
    <property type="entry name" value="D-tyrosyl-tRNA(Tyr) deacylase"/>
    <property type="match status" value="1"/>
</dbReference>
<evidence type="ECO:0000313" key="4">
    <source>
        <dbReference type="Proteomes" id="UP000487882"/>
    </source>
</evidence>
<comment type="catalytic activity">
    <reaction evidence="2">
        <text>glycyl-tRNA(Ala) + H2O = tRNA(Ala) + glycine + H(+)</text>
        <dbReference type="Rhea" id="RHEA:53744"/>
        <dbReference type="Rhea" id="RHEA-COMP:9657"/>
        <dbReference type="Rhea" id="RHEA-COMP:13640"/>
        <dbReference type="ChEBI" id="CHEBI:15377"/>
        <dbReference type="ChEBI" id="CHEBI:15378"/>
        <dbReference type="ChEBI" id="CHEBI:57305"/>
        <dbReference type="ChEBI" id="CHEBI:78442"/>
        <dbReference type="ChEBI" id="CHEBI:78522"/>
    </reaction>
</comment>
<keyword evidence="2" id="KW-0694">RNA-binding</keyword>
<dbReference type="GO" id="GO:0005737">
    <property type="term" value="C:cytoplasm"/>
    <property type="evidence" value="ECO:0007669"/>
    <property type="project" value="UniProtKB-SubCell"/>
</dbReference>
<feature type="short sequence motif" description="Gly-cisPro motif, important for rejection of L-amino acids" evidence="2">
    <location>
        <begin position="162"/>
        <end position="163"/>
    </location>
</feature>
<accession>A0A7K1J2E6</accession>
<evidence type="ECO:0000313" key="3">
    <source>
        <dbReference type="EMBL" id="MUH58803.1"/>
    </source>
</evidence>
<keyword evidence="2" id="KW-0820">tRNA-binding</keyword>
<evidence type="ECO:0000256" key="2">
    <source>
        <dbReference type="HAMAP-Rule" id="MF_00518"/>
    </source>
</evidence>
<comment type="subunit">
    <text evidence="2">Homodimer.</text>
</comment>
<dbReference type="GO" id="GO:0019478">
    <property type="term" value="P:D-amino acid catabolic process"/>
    <property type="evidence" value="ECO:0007669"/>
    <property type="project" value="UniProtKB-UniRule"/>
</dbReference>
<dbReference type="GO" id="GO:0051500">
    <property type="term" value="F:D-tyrosyl-tRNA(Tyr) deacylase activity"/>
    <property type="evidence" value="ECO:0007669"/>
    <property type="project" value="TreeGrafter"/>
</dbReference>
<dbReference type="HAMAP" id="MF_00518">
    <property type="entry name" value="Deacylase_Dtd"/>
    <property type="match status" value="1"/>
</dbReference>
<reference evidence="3 4" key="1">
    <citation type="submission" date="2019-09" db="EMBL/GenBank/DDBJ databases">
        <title>Bifidobacterium canis sp. nov., isolated from the digestive tract of German Shepherd dog puppy.</title>
        <authorList>
            <person name="Bunesova V."/>
        </authorList>
    </citation>
    <scope>NUCLEOTIDE SEQUENCE [LARGE SCALE GENOMIC DNA]</scope>
    <source>
        <strain evidence="3 4">GSD1FS</strain>
    </source>
</reference>
<dbReference type="InterPro" id="IPR023509">
    <property type="entry name" value="DTD-like_sf"/>
</dbReference>
<dbReference type="GO" id="GO:0043908">
    <property type="term" value="F:Ser(Gly)-tRNA(Ala) hydrolase activity"/>
    <property type="evidence" value="ECO:0007669"/>
    <property type="project" value="UniProtKB-UniRule"/>
</dbReference>
<comment type="similarity">
    <text evidence="1 2">Belongs to the DTD family.</text>
</comment>
<keyword evidence="2" id="KW-0378">Hydrolase</keyword>
<dbReference type="NCBIfam" id="TIGR00256">
    <property type="entry name" value="D-aminoacyl-tRNA deacylase"/>
    <property type="match status" value="1"/>
</dbReference>
<dbReference type="EC" id="3.1.1.96" evidence="2"/>
<dbReference type="SUPFAM" id="SSF69500">
    <property type="entry name" value="DTD-like"/>
    <property type="match status" value="1"/>
</dbReference>
<comment type="domain">
    <text evidence="2">A Gly-cisPro motif from one monomer fits into the active site of the other monomer to allow specific chiral rejection of L-amino acids.</text>
</comment>
<organism evidence="3 4">
    <name type="scientific">Bifidobacterium canis</name>
    <dbReference type="NCBI Taxonomy" id="2610880"/>
    <lineage>
        <taxon>Bacteria</taxon>
        <taxon>Bacillati</taxon>
        <taxon>Actinomycetota</taxon>
        <taxon>Actinomycetes</taxon>
        <taxon>Bifidobacteriales</taxon>
        <taxon>Bifidobacteriaceae</taxon>
        <taxon>Bifidobacterium</taxon>
    </lineage>
</organism>
<comment type="subcellular location">
    <subcellularLocation>
        <location evidence="2">Cytoplasm</location>
    </subcellularLocation>
</comment>
<dbReference type="PANTHER" id="PTHR10472:SF5">
    <property type="entry name" value="D-AMINOACYL-TRNA DEACYLASE 1"/>
    <property type="match status" value="1"/>
</dbReference>
<gene>
    <name evidence="2" type="primary">dtd</name>
    <name evidence="3" type="ORF">GSD1FS_0095</name>
</gene>
<comment type="catalytic activity">
    <reaction evidence="2">
        <text>a D-aminoacyl-tRNA + H2O = a tRNA + a D-alpha-amino acid + H(+)</text>
        <dbReference type="Rhea" id="RHEA:13953"/>
        <dbReference type="Rhea" id="RHEA-COMP:10123"/>
        <dbReference type="Rhea" id="RHEA-COMP:10124"/>
        <dbReference type="ChEBI" id="CHEBI:15377"/>
        <dbReference type="ChEBI" id="CHEBI:15378"/>
        <dbReference type="ChEBI" id="CHEBI:59871"/>
        <dbReference type="ChEBI" id="CHEBI:78442"/>
        <dbReference type="ChEBI" id="CHEBI:79333"/>
        <dbReference type="EC" id="3.1.1.96"/>
    </reaction>
</comment>